<reference evidence="2 3" key="1">
    <citation type="submission" date="2016-10" db="EMBL/GenBank/DDBJ databases">
        <authorList>
            <person name="de Groot N.N."/>
        </authorList>
    </citation>
    <scope>NUCLEOTIDE SEQUENCE [LARGE SCALE GENOMIC DNA]</scope>
    <source>
        <strain evidence="2 3">DSM 21741</strain>
    </source>
</reference>
<dbReference type="AlphaFoldDB" id="A0A1H1LDY4"/>
<dbReference type="PANTHER" id="PTHR35908:SF1">
    <property type="entry name" value="CONSERVED PROTEIN"/>
    <property type="match status" value="1"/>
</dbReference>
<gene>
    <name evidence="2" type="ORF">SAMN04488543_0206</name>
</gene>
<dbReference type="Gene3D" id="3.10.180.10">
    <property type="entry name" value="2,3-Dihydroxybiphenyl 1,2-Dioxygenase, domain 1"/>
    <property type="match status" value="1"/>
</dbReference>
<evidence type="ECO:0000313" key="3">
    <source>
        <dbReference type="Proteomes" id="UP000199092"/>
    </source>
</evidence>
<dbReference type="Proteomes" id="UP000199092">
    <property type="component" value="Chromosome I"/>
</dbReference>
<evidence type="ECO:0000259" key="1">
    <source>
        <dbReference type="PROSITE" id="PS51819"/>
    </source>
</evidence>
<dbReference type="RefSeq" id="WP_091408925.1">
    <property type="nucleotide sequence ID" value="NZ_LT629749.1"/>
</dbReference>
<dbReference type="SUPFAM" id="SSF54593">
    <property type="entry name" value="Glyoxalase/Bleomycin resistance protein/Dihydroxybiphenyl dioxygenase"/>
    <property type="match status" value="1"/>
</dbReference>
<proteinExistence type="predicted"/>
<dbReference type="EMBL" id="LT629749">
    <property type="protein sequence ID" value="SDR72255.1"/>
    <property type="molecule type" value="Genomic_DNA"/>
</dbReference>
<dbReference type="OrthoDB" id="3823476at2"/>
<dbReference type="PANTHER" id="PTHR35908">
    <property type="entry name" value="HYPOTHETICAL FUSION PROTEIN"/>
    <property type="match status" value="1"/>
</dbReference>
<dbReference type="PROSITE" id="PS51819">
    <property type="entry name" value="VOC"/>
    <property type="match status" value="1"/>
</dbReference>
<protein>
    <recommendedName>
        <fullName evidence="1">VOC domain-containing protein</fullName>
    </recommendedName>
</protein>
<dbReference type="Pfam" id="PF18029">
    <property type="entry name" value="Glyoxalase_6"/>
    <property type="match status" value="1"/>
</dbReference>
<dbReference type="InterPro" id="IPR041581">
    <property type="entry name" value="Glyoxalase_6"/>
</dbReference>
<dbReference type="STRING" id="546871.SAMN04488543_0206"/>
<organism evidence="2 3">
    <name type="scientific">Friedmanniella luteola</name>
    <dbReference type="NCBI Taxonomy" id="546871"/>
    <lineage>
        <taxon>Bacteria</taxon>
        <taxon>Bacillati</taxon>
        <taxon>Actinomycetota</taxon>
        <taxon>Actinomycetes</taxon>
        <taxon>Propionibacteriales</taxon>
        <taxon>Nocardioidaceae</taxon>
        <taxon>Friedmanniella</taxon>
    </lineage>
</organism>
<sequence length="128" mass="14575">MQTYDHGTFLIVLDCADLDRSANFWCPALGYDCPYPQSGPYLQLVAEARGGVELLLQQVPETKSDKNRLHLDLRTRDLDAEVKRLTQLGATVITDEPLLEHDWLWHVLADPDGNEFCVLQPPDDFPWP</sequence>
<dbReference type="InterPro" id="IPR029068">
    <property type="entry name" value="Glyas_Bleomycin-R_OHBP_Dase"/>
</dbReference>
<evidence type="ECO:0000313" key="2">
    <source>
        <dbReference type="EMBL" id="SDR72255.1"/>
    </source>
</evidence>
<dbReference type="InterPro" id="IPR037523">
    <property type="entry name" value="VOC_core"/>
</dbReference>
<feature type="domain" description="VOC" evidence="1">
    <location>
        <begin position="3"/>
        <end position="121"/>
    </location>
</feature>
<accession>A0A1H1LDY4</accession>
<dbReference type="CDD" id="cd06587">
    <property type="entry name" value="VOC"/>
    <property type="match status" value="1"/>
</dbReference>
<name>A0A1H1LDY4_9ACTN</name>
<keyword evidence="3" id="KW-1185">Reference proteome</keyword>